<sequence length="463" mass="48471">MVTSGEYDFDALIADATAAEAMFLEGEAREEEAAAKAQAKAQAERKAAKAVRERERYEARRKAKVAAEDWAPAPDPEEAPNLEGVPHPEGAPPPADVSGKAAGVTMRSVLMEWGFRKRPRCGICDSCIANNVSKALFRACEAWPKEHVDHCVACARGQARYPHICGLIEPKGEQTLVELVKEEKVKSEFFKCLACVQLNTGLTAKVAHTCARRLGGGAPYSRKKGATREAAAEEMDGGAGSEEEEEECETEEFAKEPAAMLVPGGPLLDGEPEEQKEQEEHEEALAALFGDPLQGVGPRVPPTAAPAATPGMAIHDASATAAIPQAAETPAASITPSDPDSGNAFDKADLPPSPPPPSKGEQPGSGGAEQGGDADAPGFTAWRLTQPMSEGKIDLLLHRHPPGPGAAVDAEAEVQGEPARPRSGSVGGKKGFMARKASEEQALSGTNEVSSSSSACSNTTDSK</sequence>
<dbReference type="Proteomes" id="UP001165060">
    <property type="component" value="Unassembled WGS sequence"/>
</dbReference>
<feature type="compositionally biased region" description="Basic and acidic residues" evidence="1">
    <location>
        <begin position="42"/>
        <end position="60"/>
    </location>
</feature>
<keyword evidence="3" id="KW-1185">Reference proteome</keyword>
<accession>A0ABQ6MQT3</accession>
<feature type="compositionally biased region" description="Low complexity" evidence="1">
    <location>
        <begin position="317"/>
        <end position="333"/>
    </location>
</feature>
<dbReference type="EMBL" id="BRYB01003096">
    <property type="protein sequence ID" value="GMI30344.1"/>
    <property type="molecule type" value="Genomic_DNA"/>
</dbReference>
<comment type="caution">
    <text evidence="2">The sequence shown here is derived from an EMBL/GenBank/DDBJ whole genome shotgun (WGS) entry which is preliminary data.</text>
</comment>
<organism evidence="2 3">
    <name type="scientific">Tetraparma gracilis</name>
    <dbReference type="NCBI Taxonomy" id="2962635"/>
    <lineage>
        <taxon>Eukaryota</taxon>
        <taxon>Sar</taxon>
        <taxon>Stramenopiles</taxon>
        <taxon>Ochrophyta</taxon>
        <taxon>Bolidophyceae</taxon>
        <taxon>Parmales</taxon>
        <taxon>Triparmaceae</taxon>
        <taxon>Tetraparma</taxon>
    </lineage>
</organism>
<evidence type="ECO:0000313" key="2">
    <source>
        <dbReference type="EMBL" id="GMI30344.1"/>
    </source>
</evidence>
<name>A0ABQ6MQT3_9STRA</name>
<feature type="compositionally biased region" description="Polar residues" evidence="1">
    <location>
        <begin position="441"/>
        <end position="463"/>
    </location>
</feature>
<feature type="region of interest" description="Disordered" evidence="1">
    <location>
        <begin position="220"/>
        <end position="463"/>
    </location>
</feature>
<feature type="compositionally biased region" description="Acidic residues" evidence="1">
    <location>
        <begin position="232"/>
        <end position="251"/>
    </location>
</feature>
<feature type="region of interest" description="Disordered" evidence="1">
    <location>
        <begin position="36"/>
        <end position="100"/>
    </location>
</feature>
<reference evidence="2 3" key="1">
    <citation type="journal article" date="2023" name="Commun. Biol.">
        <title>Genome analysis of Parmales, the sister group of diatoms, reveals the evolutionary specialization of diatoms from phago-mixotrophs to photoautotrophs.</title>
        <authorList>
            <person name="Ban H."/>
            <person name="Sato S."/>
            <person name="Yoshikawa S."/>
            <person name="Yamada K."/>
            <person name="Nakamura Y."/>
            <person name="Ichinomiya M."/>
            <person name="Sato N."/>
            <person name="Blanc-Mathieu R."/>
            <person name="Endo H."/>
            <person name="Kuwata A."/>
            <person name="Ogata H."/>
        </authorList>
    </citation>
    <scope>NUCLEOTIDE SEQUENCE [LARGE SCALE GENOMIC DNA]</scope>
</reference>
<gene>
    <name evidence="2" type="ORF">TeGR_g13507</name>
</gene>
<evidence type="ECO:0000313" key="3">
    <source>
        <dbReference type="Proteomes" id="UP001165060"/>
    </source>
</evidence>
<proteinExistence type="predicted"/>
<protein>
    <submittedName>
        <fullName evidence="2">Uncharacterized protein</fullName>
    </submittedName>
</protein>
<evidence type="ECO:0000256" key="1">
    <source>
        <dbReference type="SAM" id="MobiDB-lite"/>
    </source>
</evidence>